<gene>
    <name evidence="2" type="ORF">PADG_01512</name>
</gene>
<proteinExistence type="predicted"/>
<accession>C1G3J6</accession>
<protein>
    <submittedName>
        <fullName evidence="2">Uncharacterized protein</fullName>
    </submittedName>
</protein>
<dbReference type="Proteomes" id="UP000001628">
    <property type="component" value="Unassembled WGS sequence"/>
</dbReference>
<keyword evidence="3" id="KW-1185">Reference proteome</keyword>
<dbReference type="InParanoid" id="C1G3J6"/>
<reference evidence="2 3" key="1">
    <citation type="journal article" date="2011" name="PLoS Genet.">
        <title>Comparative genomic analysis of human fungal pathogens causing paracoccidioidomycosis.</title>
        <authorList>
            <person name="Desjardins C.A."/>
            <person name="Champion M.D."/>
            <person name="Holder J.W."/>
            <person name="Muszewska A."/>
            <person name="Goldberg J."/>
            <person name="Bailao A.M."/>
            <person name="Brigido M.M."/>
            <person name="Ferreira M.E."/>
            <person name="Garcia A.M."/>
            <person name="Grynberg M."/>
            <person name="Gujja S."/>
            <person name="Heiman D.I."/>
            <person name="Henn M.R."/>
            <person name="Kodira C.D."/>
            <person name="Leon-Narvaez H."/>
            <person name="Longo L.V."/>
            <person name="Ma L.J."/>
            <person name="Malavazi I."/>
            <person name="Matsuo A.L."/>
            <person name="Morais F.V."/>
            <person name="Pereira M."/>
            <person name="Rodriguez-Brito S."/>
            <person name="Sakthikumar S."/>
            <person name="Salem-Izacc S.M."/>
            <person name="Sykes S.M."/>
            <person name="Teixeira M.M."/>
            <person name="Vallejo M.C."/>
            <person name="Walter M.E."/>
            <person name="Yandava C."/>
            <person name="Young S."/>
            <person name="Zeng Q."/>
            <person name="Zucker J."/>
            <person name="Felipe M.S."/>
            <person name="Goldman G.H."/>
            <person name="Haas B.J."/>
            <person name="McEwen J.G."/>
            <person name="Nino-Vega G."/>
            <person name="Puccia R."/>
            <person name="San-Blas G."/>
            <person name="Soares C.M."/>
            <person name="Birren B.W."/>
            <person name="Cuomo C.A."/>
        </authorList>
    </citation>
    <scope>NUCLEOTIDE SEQUENCE [LARGE SCALE GENOMIC DNA]</scope>
    <source>
        <strain evidence="2 3">Pb18</strain>
    </source>
</reference>
<dbReference type="GeneID" id="22581162"/>
<evidence type="ECO:0000313" key="2">
    <source>
        <dbReference type="EMBL" id="EEH45362.1"/>
    </source>
</evidence>
<evidence type="ECO:0000313" key="3">
    <source>
        <dbReference type="Proteomes" id="UP000001628"/>
    </source>
</evidence>
<sequence>MFQNFPGVVCAVFDFERSQANHQYPITPTDATIQVARSSHNNLQFSMRSLQLKFSGFTGPLDNEIPTPQGNWLVPPLPRFHTFRACQRINSTPPTQNHVRRQPQSGMMERFQG</sequence>
<dbReference type="AlphaFoldDB" id="C1G3J6"/>
<feature type="compositionally biased region" description="Polar residues" evidence="1">
    <location>
        <begin position="90"/>
        <end position="105"/>
    </location>
</feature>
<dbReference type="VEuPathDB" id="FungiDB:PADG_01512"/>
<dbReference type="HOGENOM" id="CLU_2134283_0_0_1"/>
<dbReference type="RefSeq" id="XP_010757485.1">
    <property type="nucleotide sequence ID" value="XM_010759183.1"/>
</dbReference>
<evidence type="ECO:0000256" key="1">
    <source>
        <dbReference type="SAM" id="MobiDB-lite"/>
    </source>
</evidence>
<dbReference type="KEGG" id="pbn:PADG_01512"/>
<organism evidence="2 3">
    <name type="scientific">Paracoccidioides brasiliensis (strain Pb18)</name>
    <dbReference type="NCBI Taxonomy" id="502780"/>
    <lineage>
        <taxon>Eukaryota</taxon>
        <taxon>Fungi</taxon>
        <taxon>Dikarya</taxon>
        <taxon>Ascomycota</taxon>
        <taxon>Pezizomycotina</taxon>
        <taxon>Eurotiomycetes</taxon>
        <taxon>Eurotiomycetidae</taxon>
        <taxon>Onygenales</taxon>
        <taxon>Ajellomycetaceae</taxon>
        <taxon>Paracoccidioides</taxon>
    </lineage>
</organism>
<feature type="region of interest" description="Disordered" evidence="1">
    <location>
        <begin position="90"/>
        <end position="113"/>
    </location>
</feature>
<name>C1G3J6_PARBD</name>
<dbReference type="EMBL" id="KN275958">
    <property type="protein sequence ID" value="EEH45362.1"/>
    <property type="molecule type" value="Genomic_DNA"/>
</dbReference>